<sequence length="50" mass="6026">MESTRESEAFKRLHRPYASMNWIRFNGSLRHRRQSLIVQQYLSPLPGPPW</sequence>
<name>A0ABR6R1N6_RHITR</name>
<dbReference type="EMBL" id="JACHBF010000009">
    <property type="protein sequence ID" value="MBB6493095.1"/>
    <property type="molecule type" value="Genomic_DNA"/>
</dbReference>
<comment type="caution">
    <text evidence="1">The sequence shown here is derived from an EMBL/GenBank/DDBJ whole genome shotgun (WGS) entry which is preliminary data.</text>
</comment>
<dbReference type="Proteomes" id="UP000526625">
    <property type="component" value="Unassembled WGS sequence"/>
</dbReference>
<organism evidence="1 2">
    <name type="scientific">Rhizobium tropici</name>
    <dbReference type="NCBI Taxonomy" id="398"/>
    <lineage>
        <taxon>Bacteria</taxon>
        <taxon>Pseudomonadati</taxon>
        <taxon>Pseudomonadota</taxon>
        <taxon>Alphaproteobacteria</taxon>
        <taxon>Hyphomicrobiales</taxon>
        <taxon>Rhizobiaceae</taxon>
        <taxon>Rhizobium/Agrobacterium group</taxon>
        <taxon>Rhizobium</taxon>
    </lineage>
</organism>
<reference evidence="1 2" key="1">
    <citation type="submission" date="2020-08" db="EMBL/GenBank/DDBJ databases">
        <title>Genomic Encyclopedia of Type Strains, Phase IV (KMG-V): Genome sequencing to study the core and pangenomes of soil and plant-associated prokaryotes.</title>
        <authorList>
            <person name="Whitman W."/>
        </authorList>
    </citation>
    <scope>NUCLEOTIDE SEQUENCE [LARGE SCALE GENOMIC DNA]</scope>
    <source>
        <strain evidence="1 2">SEMIA 4059</strain>
    </source>
</reference>
<evidence type="ECO:0000313" key="2">
    <source>
        <dbReference type="Proteomes" id="UP000526625"/>
    </source>
</evidence>
<evidence type="ECO:0000313" key="1">
    <source>
        <dbReference type="EMBL" id="MBB6493095.1"/>
    </source>
</evidence>
<accession>A0ABR6R1N6</accession>
<protein>
    <submittedName>
        <fullName evidence="1">Uncharacterized protein</fullName>
    </submittedName>
</protein>
<gene>
    <name evidence="1" type="ORF">GGD45_003521</name>
</gene>
<proteinExistence type="predicted"/>
<keyword evidence="2" id="KW-1185">Reference proteome</keyword>